<proteinExistence type="predicted"/>
<evidence type="ECO:0000313" key="2">
    <source>
        <dbReference type="Proteomes" id="UP000887581"/>
    </source>
</evidence>
<accession>A0A915PM94</accession>
<dbReference type="WBParaSite" id="sdigi.contig18.g1623.t1">
    <property type="protein sequence ID" value="sdigi.contig18.g1623.t1"/>
    <property type="gene ID" value="sdigi.contig18.g1623"/>
</dbReference>
<protein>
    <submittedName>
        <fullName evidence="3">Uncharacterized protein</fullName>
    </submittedName>
</protein>
<evidence type="ECO:0000256" key="1">
    <source>
        <dbReference type="SAM" id="MobiDB-lite"/>
    </source>
</evidence>
<dbReference type="Proteomes" id="UP000887581">
    <property type="component" value="Unplaced"/>
</dbReference>
<name>A0A915PM94_9BILA</name>
<feature type="region of interest" description="Disordered" evidence="1">
    <location>
        <begin position="1"/>
        <end position="30"/>
    </location>
</feature>
<dbReference type="AlphaFoldDB" id="A0A915PM94"/>
<keyword evidence="2" id="KW-1185">Reference proteome</keyword>
<organism evidence="2 3">
    <name type="scientific">Setaria digitata</name>
    <dbReference type="NCBI Taxonomy" id="48799"/>
    <lineage>
        <taxon>Eukaryota</taxon>
        <taxon>Metazoa</taxon>
        <taxon>Ecdysozoa</taxon>
        <taxon>Nematoda</taxon>
        <taxon>Chromadorea</taxon>
        <taxon>Rhabditida</taxon>
        <taxon>Spirurina</taxon>
        <taxon>Spiruromorpha</taxon>
        <taxon>Filarioidea</taxon>
        <taxon>Setariidae</taxon>
        <taxon>Setaria</taxon>
    </lineage>
</organism>
<reference evidence="3" key="1">
    <citation type="submission" date="2022-11" db="UniProtKB">
        <authorList>
            <consortium name="WormBaseParasite"/>
        </authorList>
    </citation>
    <scope>IDENTIFICATION</scope>
</reference>
<evidence type="ECO:0000313" key="3">
    <source>
        <dbReference type="WBParaSite" id="sdigi.contig18.g1623.t1"/>
    </source>
</evidence>
<sequence>MRKRAVGEANAASEDDAQEGEGVRQTDDSCSDTCSLLVTIPTKRGRIGPLRCGDKGLEESFASTWRFLSAIFVHGQVIPEAAYPK</sequence>